<evidence type="ECO:0000313" key="2">
    <source>
        <dbReference type="EMBL" id="CAK0872282.1"/>
    </source>
</evidence>
<name>A0ABN9VJ34_9DINO</name>
<organism evidence="2 3">
    <name type="scientific">Prorocentrum cordatum</name>
    <dbReference type="NCBI Taxonomy" id="2364126"/>
    <lineage>
        <taxon>Eukaryota</taxon>
        <taxon>Sar</taxon>
        <taxon>Alveolata</taxon>
        <taxon>Dinophyceae</taxon>
        <taxon>Prorocentrales</taxon>
        <taxon>Prorocentraceae</taxon>
        <taxon>Prorocentrum</taxon>
    </lineage>
</organism>
<reference evidence="2" key="1">
    <citation type="submission" date="2023-10" db="EMBL/GenBank/DDBJ databases">
        <authorList>
            <person name="Chen Y."/>
            <person name="Shah S."/>
            <person name="Dougan E. K."/>
            <person name="Thang M."/>
            <person name="Chan C."/>
        </authorList>
    </citation>
    <scope>NUCLEOTIDE SEQUENCE [LARGE SCALE GENOMIC DNA]</scope>
</reference>
<comment type="caution">
    <text evidence="2">The sequence shown here is derived from an EMBL/GenBank/DDBJ whole genome shotgun (WGS) entry which is preliminary data.</text>
</comment>
<keyword evidence="3" id="KW-1185">Reference proteome</keyword>
<dbReference type="Proteomes" id="UP001189429">
    <property type="component" value="Unassembled WGS sequence"/>
</dbReference>
<evidence type="ECO:0000313" key="3">
    <source>
        <dbReference type="Proteomes" id="UP001189429"/>
    </source>
</evidence>
<proteinExistence type="predicted"/>
<evidence type="ECO:0000256" key="1">
    <source>
        <dbReference type="SAM" id="MobiDB-lite"/>
    </source>
</evidence>
<feature type="region of interest" description="Disordered" evidence="1">
    <location>
        <begin position="29"/>
        <end position="49"/>
    </location>
</feature>
<accession>A0ABN9VJ34</accession>
<gene>
    <name evidence="2" type="ORF">PCOR1329_LOCUS57796</name>
</gene>
<dbReference type="EMBL" id="CAUYUJ010017155">
    <property type="protein sequence ID" value="CAK0872282.1"/>
    <property type="molecule type" value="Genomic_DNA"/>
</dbReference>
<sequence>MAGTWLYGTKPSEYHLRVAPEGRLRYDETHASGKKVSGRLSPRGGWYQGDVADEHGAQAVSNFRTSGDTAWSKDIVARAAEVAAADGGAARRPSLNF</sequence>
<protein>
    <submittedName>
        <fullName evidence="2">Uncharacterized protein</fullName>
    </submittedName>
</protein>